<reference evidence="1 2" key="1">
    <citation type="submission" date="2019-05" db="EMBL/GenBank/DDBJ databases">
        <title>Comparative genomics and metabolomics analyses of clavulanic acid producing Streptomyces species provides insight into specialized metabolism and evolution of beta-lactam biosynthetic gene clusters.</title>
        <authorList>
            <person name="Moore M.A."/>
            <person name="Cruz-Morales P."/>
            <person name="Barona Gomez F."/>
            <person name="Kapil T."/>
        </authorList>
    </citation>
    <scope>NUCLEOTIDE SEQUENCE [LARGE SCALE GENOMIC DNA]</scope>
    <source>
        <strain evidence="1 2">NRRL 5741</strain>
    </source>
</reference>
<accession>A0A646KIW7</accession>
<dbReference type="InterPro" id="IPR006059">
    <property type="entry name" value="SBP"/>
</dbReference>
<proteinExistence type="predicted"/>
<dbReference type="Gene3D" id="3.40.190.10">
    <property type="entry name" value="Periplasmic binding protein-like II"/>
    <property type="match status" value="2"/>
</dbReference>
<evidence type="ECO:0000313" key="1">
    <source>
        <dbReference type="EMBL" id="MQT02008.1"/>
    </source>
</evidence>
<protein>
    <submittedName>
        <fullName evidence="1">Carbohydrate ABC transporter substrate-binding protein</fullName>
    </submittedName>
</protein>
<sequence>MRRLRPRTAGILCACLVLLGAGVFAGARWAQGWKGSVTLLANWSGEERDQFEENVIEPFERKYRIDVVYQGSSALSQVLAADMVAGNPPDVAVLPGPGELLAYAVDGRLQPLDGLFDAGHYDRIWAPEVTVPGREGRNTYWLPVKTGLKSMVWYSGERPTVESAGDPERWCLGMESGATSGWPGTDWVEDILLQQAGPQVYEKWANGGLDWTHPAVRKAWMTWGELVGAGEGRAVRALTTGYGEDCAGRRLEHQGSFRAGHWRAAGGDYVHSSEIVPDTGPDAGAWEVSGDLAILLNPTEEARQLIRYLAGTGAALPDHSANEAAAPDSAQDATQKEIGDILRGRQKETRCWDASDTMPRAMRDAFQQAVLRFLVEPASLEAQLKELQKLSVEQSLPVCSRD</sequence>
<dbReference type="Proteomes" id="UP000419138">
    <property type="component" value="Unassembled WGS sequence"/>
</dbReference>
<keyword evidence="2" id="KW-1185">Reference proteome</keyword>
<comment type="caution">
    <text evidence="1">The sequence shown here is derived from an EMBL/GenBank/DDBJ whole genome shotgun (WGS) entry which is preliminary data.</text>
</comment>
<dbReference type="Pfam" id="PF01547">
    <property type="entry name" value="SBP_bac_1"/>
    <property type="match status" value="1"/>
</dbReference>
<organism evidence="1 2">
    <name type="scientific">Streptomyces jumonjinensis</name>
    <dbReference type="NCBI Taxonomy" id="1945"/>
    <lineage>
        <taxon>Bacteria</taxon>
        <taxon>Bacillati</taxon>
        <taxon>Actinomycetota</taxon>
        <taxon>Actinomycetes</taxon>
        <taxon>Kitasatosporales</taxon>
        <taxon>Streptomycetaceae</taxon>
        <taxon>Streptomyces</taxon>
    </lineage>
</organism>
<dbReference type="OrthoDB" id="8663148at2"/>
<evidence type="ECO:0000313" key="2">
    <source>
        <dbReference type="Proteomes" id="UP000419138"/>
    </source>
</evidence>
<dbReference type="SUPFAM" id="SSF53850">
    <property type="entry name" value="Periplasmic binding protein-like II"/>
    <property type="match status" value="1"/>
</dbReference>
<gene>
    <name evidence="1" type="ORF">FF041_17850</name>
</gene>
<name>A0A646KIW7_STRJU</name>
<dbReference type="EMBL" id="VCLA01000145">
    <property type="protein sequence ID" value="MQT02008.1"/>
    <property type="molecule type" value="Genomic_DNA"/>
</dbReference>
<dbReference type="RefSeq" id="WP_153523700.1">
    <property type="nucleotide sequence ID" value="NZ_JBEPDZ010000007.1"/>
</dbReference>
<dbReference type="AlphaFoldDB" id="A0A646KIW7"/>